<sequence>MQDLAAEVAAFPFEESPRADVTEAVLRRALGDPGPVAAVGDFDDLVRVVGIVNIARVQAPASAG</sequence>
<reference evidence="1 2" key="1">
    <citation type="submission" date="2016-10" db="EMBL/GenBank/DDBJ databases">
        <authorList>
            <person name="de Groot N.N."/>
        </authorList>
    </citation>
    <scope>NUCLEOTIDE SEQUENCE [LARGE SCALE GENOMIC DNA]</scope>
    <source>
        <strain evidence="1 2">CGMCC 4.2026</strain>
    </source>
</reference>
<gene>
    <name evidence="1" type="ORF">SAMN05216267_100732</name>
</gene>
<evidence type="ECO:0000313" key="1">
    <source>
        <dbReference type="EMBL" id="SEN59144.1"/>
    </source>
</evidence>
<dbReference type="Proteomes" id="UP000181951">
    <property type="component" value="Unassembled WGS sequence"/>
</dbReference>
<dbReference type="AlphaFoldDB" id="A0A1H8HSR0"/>
<accession>A0A1H8HSR0</accession>
<organism evidence="1 2">
    <name type="scientific">Actinacidiphila rubida</name>
    <dbReference type="NCBI Taxonomy" id="310780"/>
    <lineage>
        <taxon>Bacteria</taxon>
        <taxon>Bacillati</taxon>
        <taxon>Actinomycetota</taxon>
        <taxon>Actinomycetes</taxon>
        <taxon>Kitasatosporales</taxon>
        <taxon>Streptomycetaceae</taxon>
        <taxon>Actinacidiphila</taxon>
    </lineage>
</organism>
<keyword evidence="2" id="KW-1185">Reference proteome</keyword>
<proteinExistence type="predicted"/>
<evidence type="ECO:0000313" key="2">
    <source>
        <dbReference type="Proteomes" id="UP000181951"/>
    </source>
</evidence>
<name>A0A1H8HSR0_9ACTN</name>
<protein>
    <submittedName>
        <fullName evidence="1">Uncharacterized protein</fullName>
    </submittedName>
</protein>
<dbReference type="EMBL" id="FODD01000007">
    <property type="protein sequence ID" value="SEN59144.1"/>
    <property type="molecule type" value="Genomic_DNA"/>
</dbReference>